<dbReference type="EMBL" id="QJKJ01013258">
    <property type="protein sequence ID" value="RDX66819.1"/>
    <property type="molecule type" value="Genomic_DNA"/>
</dbReference>
<evidence type="ECO:0000313" key="3">
    <source>
        <dbReference type="Proteomes" id="UP000257109"/>
    </source>
</evidence>
<feature type="region of interest" description="Disordered" evidence="1">
    <location>
        <begin position="114"/>
        <end position="161"/>
    </location>
</feature>
<evidence type="ECO:0000256" key="1">
    <source>
        <dbReference type="SAM" id="MobiDB-lite"/>
    </source>
</evidence>
<protein>
    <submittedName>
        <fullName evidence="2">Uncharacterized protein</fullName>
    </submittedName>
</protein>
<sequence length="161" mass="18270">MIIDGGSCVNIASERLVKKLALLIIVHPRPYRLQWPSEKGKLVMDRQVEVMFILGGYGEDQGNPSAYGRCGRPKNTKKTLKYLSLWARNIAHLDFVQDVGSAIKHKLAYSSSSFEDDKSRSSQDQLRCSRIHHKKTRPRPTPSRPRLTPSRLDQIRPGFTA</sequence>
<keyword evidence="3" id="KW-1185">Reference proteome</keyword>
<gene>
    <name evidence="2" type="ORF">CR513_54371</name>
</gene>
<comment type="caution">
    <text evidence="2">The sequence shown here is derived from an EMBL/GenBank/DDBJ whole genome shotgun (WGS) entry which is preliminary data.</text>
</comment>
<organism evidence="2 3">
    <name type="scientific">Mucuna pruriens</name>
    <name type="common">Velvet bean</name>
    <name type="synonym">Dolichos pruriens</name>
    <dbReference type="NCBI Taxonomy" id="157652"/>
    <lineage>
        <taxon>Eukaryota</taxon>
        <taxon>Viridiplantae</taxon>
        <taxon>Streptophyta</taxon>
        <taxon>Embryophyta</taxon>
        <taxon>Tracheophyta</taxon>
        <taxon>Spermatophyta</taxon>
        <taxon>Magnoliopsida</taxon>
        <taxon>eudicotyledons</taxon>
        <taxon>Gunneridae</taxon>
        <taxon>Pentapetalae</taxon>
        <taxon>rosids</taxon>
        <taxon>fabids</taxon>
        <taxon>Fabales</taxon>
        <taxon>Fabaceae</taxon>
        <taxon>Papilionoideae</taxon>
        <taxon>50 kb inversion clade</taxon>
        <taxon>NPAAA clade</taxon>
        <taxon>indigoferoid/millettioid clade</taxon>
        <taxon>Phaseoleae</taxon>
        <taxon>Mucuna</taxon>
    </lineage>
</organism>
<evidence type="ECO:0000313" key="2">
    <source>
        <dbReference type="EMBL" id="RDX66819.1"/>
    </source>
</evidence>
<feature type="compositionally biased region" description="Basic residues" evidence="1">
    <location>
        <begin position="129"/>
        <end position="138"/>
    </location>
</feature>
<reference evidence="2" key="1">
    <citation type="submission" date="2018-05" db="EMBL/GenBank/DDBJ databases">
        <title>Draft genome of Mucuna pruriens seed.</title>
        <authorList>
            <person name="Nnadi N.E."/>
            <person name="Vos R."/>
            <person name="Hasami M.H."/>
            <person name="Devisetty U.K."/>
            <person name="Aguiy J.C."/>
        </authorList>
    </citation>
    <scope>NUCLEOTIDE SEQUENCE [LARGE SCALE GENOMIC DNA]</scope>
    <source>
        <strain evidence="2">JCA_2017</strain>
    </source>
</reference>
<feature type="non-terminal residue" evidence="2">
    <location>
        <position position="1"/>
    </location>
</feature>
<dbReference type="AlphaFoldDB" id="A0A371ELK2"/>
<name>A0A371ELK2_MUCPR</name>
<dbReference type="Proteomes" id="UP000257109">
    <property type="component" value="Unassembled WGS sequence"/>
</dbReference>
<accession>A0A371ELK2</accession>
<proteinExistence type="predicted"/>